<dbReference type="PANTHER" id="PTHR11728">
    <property type="entry name" value="GLYCEROL-3-PHOSPHATE DEHYDROGENASE"/>
    <property type="match status" value="1"/>
</dbReference>
<reference evidence="10" key="1">
    <citation type="submission" date="2021-01" db="EMBL/GenBank/DDBJ databases">
        <authorList>
            <person name="Corre E."/>
            <person name="Pelletier E."/>
            <person name="Niang G."/>
            <person name="Scheremetjew M."/>
            <person name="Finn R."/>
            <person name="Kale V."/>
            <person name="Holt S."/>
            <person name="Cochrane G."/>
            <person name="Meng A."/>
            <person name="Brown T."/>
            <person name="Cohen L."/>
        </authorList>
    </citation>
    <scope>NUCLEOTIDE SEQUENCE</scope>
    <source>
        <strain evidence="10">UTEX LB 985</strain>
    </source>
</reference>
<dbReference type="InterPro" id="IPR008927">
    <property type="entry name" value="6-PGluconate_DH-like_C_sf"/>
</dbReference>
<sequence length="459" mass="49397">MSASLNGRHRVLVVGGGSWGTAIARLVAQNAQKDPAFFETIMLYLKDETIEGGARLSQVINERHENVKYLPGVALPSNVVAEPDLVKAAHEATLVLIAIPQQFIHRGLFSNIVAGCAPNCRYLSLVKGLSFKEHMTSDEFDALTVDLVPTLVSLQIQRETNGASVSVLMGANVATEVANDEFCEATIGVSEMEAGKVWFRLLNRPNFRVNVVTDVEGVEVCGGLKNVVAMAAGFCDGLKLGGNAKAAIVRIGLEELRRFGKHVFNAQESTFFESCGVGDVLTSCYSTSGRHRLCAEAFASTHAGRSWADIEREKLGGQSLADLDALQNLITYLRCKGVASSKYPLFSLVHSIAFEGRPASEITMLRDRHAWRVKTKSKYPRFAPLGELLILVAVVAAALVVLIPREAIVRPVLGSWQAAGSQIAAASTSRFSALFAPAAEAPLQPMKGKGKGDRRHGKA</sequence>
<dbReference type="EMBL" id="HBGU01048253">
    <property type="protein sequence ID" value="CAD9487053.1"/>
    <property type="molecule type" value="Transcribed_RNA"/>
</dbReference>
<dbReference type="InterPro" id="IPR011128">
    <property type="entry name" value="G3P_DH_NAD-dep_N"/>
</dbReference>
<keyword evidence="7" id="KW-0812">Transmembrane</keyword>
<keyword evidence="7" id="KW-0472">Membrane</keyword>
<dbReference type="FunFam" id="1.10.1040.10:FF:000004">
    <property type="entry name" value="Glycerol-3-phosphate dehydrogenase [NAD(+)]"/>
    <property type="match status" value="1"/>
</dbReference>
<comment type="catalytic activity">
    <reaction evidence="4 6">
        <text>sn-glycerol 3-phosphate + NAD(+) = dihydroxyacetone phosphate + NADH + H(+)</text>
        <dbReference type="Rhea" id="RHEA:11092"/>
        <dbReference type="ChEBI" id="CHEBI:15378"/>
        <dbReference type="ChEBI" id="CHEBI:57540"/>
        <dbReference type="ChEBI" id="CHEBI:57597"/>
        <dbReference type="ChEBI" id="CHEBI:57642"/>
        <dbReference type="ChEBI" id="CHEBI:57945"/>
        <dbReference type="EC" id="1.1.1.8"/>
    </reaction>
</comment>
<evidence type="ECO:0000313" key="10">
    <source>
        <dbReference type="EMBL" id="CAD9487053.1"/>
    </source>
</evidence>
<dbReference type="GO" id="GO:0141152">
    <property type="term" value="F:glycerol-3-phosphate dehydrogenase (NAD+) activity"/>
    <property type="evidence" value="ECO:0007669"/>
    <property type="project" value="UniProtKB-UniRule"/>
</dbReference>
<dbReference type="GO" id="GO:0046168">
    <property type="term" value="P:glycerol-3-phosphate catabolic process"/>
    <property type="evidence" value="ECO:0007669"/>
    <property type="project" value="UniProtKB-UniRule"/>
</dbReference>
<dbReference type="PANTHER" id="PTHR11728:SF8">
    <property type="entry name" value="GLYCEROL-3-PHOSPHATE DEHYDROGENASE [NAD(+)]-RELATED"/>
    <property type="match status" value="1"/>
</dbReference>
<feature type="domain" description="Glycerol-3-phosphate dehydrogenase NAD-dependent C-terminal" evidence="9">
    <location>
        <begin position="214"/>
        <end position="362"/>
    </location>
</feature>
<keyword evidence="3 5" id="KW-0520">NAD</keyword>
<keyword evidence="2 5" id="KW-0560">Oxidoreductase</keyword>
<dbReference type="SUPFAM" id="SSF48179">
    <property type="entry name" value="6-phosphogluconate dehydrogenase C-terminal domain-like"/>
    <property type="match status" value="1"/>
</dbReference>
<comment type="similarity">
    <text evidence="1 5">Belongs to the NAD-dependent glycerol-3-phosphate dehydrogenase family.</text>
</comment>
<organism evidence="10">
    <name type="scientific">Haptolina brevifila</name>
    <dbReference type="NCBI Taxonomy" id="156173"/>
    <lineage>
        <taxon>Eukaryota</taxon>
        <taxon>Haptista</taxon>
        <taxon>Haptophyta</taxon>
        <taxon>Prymnesiophyceae</taxon>
        <taxon>Prymnesiales</taxon>
        <taxon>Prymnesiaceae</taxon>
        <taxon>Haptolina</taxon>
    </lineage>
</organism>
<evidence type="ECO:0000256" key="1">
    <source>
        <dbReference type="ARBA" id="ARBA00011009"/>
    </source>
</evidence>
<evidence type="ECO:0000256" key="6">
    <source>
        <dbReference type="RuleBase" id="RU361243"/>
    </source>
</evidence>
<dbReference type="AlphaFoldDB" id="A0A7S2HCX9"/>
<dbReference type="Pfam" id="PF01210">
    <property type="entry name" value="NAD_Gly3P_dh_N"/>
    <property type="match status" value="1"/>
</dbReference>
<evidence type="ECO:0000256" key="2">
    <source>
        <dbReference type="ARBA" id="ARBA00023002"/>
    </source>
</evidence>
<dbReference type="InterPro" id="IPR006109">
    <property type="entry name" value="G3P_DH_NAD-dep_C"/>
</dbReference>
<dbReference type="InterPro" id="IPR013328">
    <property type="entry name" value="6PGD_dom2"/>
</dbReference>
<gene>
    <name evidence="10" type="ORF">CBRE1094_LOCUS26272</name>
</gene>
<accession>A0A7S2HCX9</accession>
<dbReference type="GO" id="GO:0005975">
    <property type="term" value="P:carbohydrate metabolic process"/>
    <property type="evidence" value="ECO:0007669"/>
    <property type="project" value="InterPro"/>
</dbReference>
<feature type="transmembrane region" description="Helical" evidence="7">
    <location>
        <begin position="382"/>
        <end position="403"/>
    </location>
</feature>
<dbReference type="Gene3D" id="3.40.50.720">
    <property type="entry name" value="NAD(P)-binding Rossmann-like Domain"/>
    <property type="match status" value="1"/>
</dbReference>
<evidence type="ECO:0000259" key="9">
    <source>
        <dbReference type="Pfam" id="PF07479"/>
    </source>
</evidence>
<protein>
    <recommendedName>
        <fullName evidence="6">Glycerol-3-phosphate dehydrogenase [NAD(+)]</fullName>
        <ecNumber evidence="6">1.1.1.8</ecNumber>
    </recommendedName>
</protein>
<proteinExistence type="inferred from homology"/>
<dbReference type="Pfam" id="PF07479">
    <property type="entry name" value="NAD_Gly3P_dh_C"/>
    <property type="match status" value="1"/>
</dbReference>
<dbReference type="InterPro" id="IPR017751">
    <property type="entry name" value="G3P_DH_NAD-dep_euk"/>
</dbReference>
<dbReference type="Gene3D" id="1.10.1040.10">
    <property type="entry name" value="N-(1-d-carboxylethyl)-l-norvaline Dehydrogenase, domain 2"/>
    <property type="match status" value="1"/>
</dbReference>
<dbReference type="PRINTS" id="PR00077">
    <property type="entry name" value="GPDHDRGNASE"/>
</dbReference>
<dbReference type="GO" id="GO:0051287">
    <property type="term" value="F:NAD binding"/>
    <property type="evidence" value="ECO:0007669"/>
    <property type="project" value="UniProtKB-UniRule"/>
</dbReference>
<dbReference type="EC" id="1.1.1.8" evidence="6"/>
<dbReference type="GO" id="GO:0042803">
    <property type="term" value="F:protein homodimerization activity"/>
    <property type="evidence" value="ECO:0007669"/>
    <property type="project" value="InterPro"/>
</dbReference>
<dbReference type="SUPFAM" id="SSF51735">
    <property type="entry name" value="NAD(P)-binding Rossmann-fold domains"/>
    <property type="match status" value="1"/>
</dbReference>
<evidence type="ECO:0000256" key="7">
    <source>
        <dbReference type="SAM" id="Phobius"/>
    </source>
</evidence>
<evidence type="ECO:0000259" key="8">
    <source>
        <dbReference type="Pfam" id="PF01210"/>
    </source>
</evidence>
<dbReference type="InterPro" id="IPR006168">
    <property type="entry name" value="G3P_DH_NAD-dep"/>
</dbReference>
<name>A0A7S2HCX9_9EUKA</name>
<feature type="domain" description="Glycerol-3-phosphate dehydrogenase NAD-dependent N-terminal" evidence="8">
    <location>
        <begin position="11"/>
        <end position="193"/>
    </location>
</feature>
<evidence type="ECO:0000256" key="5">
    <source>
        <dbReference type="RuleBase" id="RU000437"/>
    </source>
</evidence>
<dbReference type="InterPro" id="IPR036291">
    <property type="entry name" value="NAD(P)-bd_dom_sf"/>
</dbReference>
<keyword evidence="7" id="KW-1133">Transmembrane helix</keyword>
<dbReference type="GO" id="GO:0005829">
    <property type="term" value="C:cytosol"/>
    <property type="evidence" value="ECO:0007669"/>
    <property type="project" value="TreeGrafter"/>
</dbReference>
<evidence type="ECO:0000256" key="3">
    <source>
        <dbReference type="ARBA" id="ARBA00023027"/>
    </source>
</evidence>
<dbReference type="NCBIfam" id="TIGR03376">
    <property type="entry name" value="glycerol3P_DH"/>
    <property type="match status" value="1"/>
</dbReference>
<evidence type="ECO:0000256" key="4">
    <source>
        <dbReference type="ARBA" id="ARBA00048683"/>
    </source>
</evidence>